<dbReference type="EMBL" id="SLWQ01000002">
    <property type="protein sequence ID" value="TCO41851.1"/>
    <property type="molecule type" value="Genomic_DNA"/>
</dbReference>
<dbReference type="Pfam" id="PF25559">
    <property type="entry name" value="DUF7931"/>
    <property type="match status" value="1"/>
</dbReference>
<dbReference type="InterPro" id="IPR016181">
    <property type="entry name" value="Acyl_CoA_acyltransferase"/>
</dbReference>
<dbReference type="PROSITE" id="PS51186">
    <property type="entry name" value="GNAT"/>
    <property type="match status" value="1"/>
</dbReference>
<feature type="domain" description="N-acetyltransferase" evidence="3">
    <location>
        <begin position="10"/>
        <end position="148"/>
    </location>
</feature>
<dbReference type="OrthoDB" id="9796171at2"/>
<dbReference type="Gene3D" id="3.40.630.30">
    <property type="match status" value="1"/>
</dbReference>
<dbReference type="Pfam" id="PF13673">
    <property type="entry name" value="Acetyltransf_10"/>
    <property type="match status" value="1"/>
</dbReference>
<evidence type="ECO:0000259" key="3">
    <source>
        <dbReference type="PROSITE" id="PS51186"/>
    </source>
</evidence>
<accession>A0A4R2IBG8</accession>
<evidence type="ECO:0000256" key="1">
    <source>
        <dbReference type="ARBA" id="ARBA00022679"/>
    </source>
</evidence>
<reference evidence="4 5" key="1">
    <citation type="journal article" date="2015" name="Stand. Genomic Sci.">
        <title>Genomic Encyclopedia of Bacterial and Archaeal Type Strains, Phase III: the genomes of soil and plant-associated and newly described type strains.</title>
        <authorList>
            <person name="Whitman W.B."/>
            <person name="Woyke T."/>
            <person name="Klenk H.P."/>
            <person name="Zhou Y."/>
            <person name="Lilburn T.G."/>
            <person name="Beck B.J."/>
            <person name="De Vos P."/>
            <person name="Vandamme P."/>
            <person name="Eisen J.A."/>
            <person name="Garrity G."/>
            <person name="Hugenholtz P."/>
            <person name="Kyrpides N.C."/>
        </authorList>
    </citation>
    <scope>NUCLEOTIDE SEQUENCE [LARGE SCALE GENOMIC DNA]</scope>
    <source>
        <strain evidence="4 5">A3</strain>
    </source>
</reference>
<evidence type="ECO:0000313" key="5">
    <source>
        <dbReference type="Proteomes" id="UP000294862"/>
    </source>
</evidence>
<sequence length="322" mass="35751">MNAPTIRDDFRVEPASWDADFDDLRSVREQVFVVEQAVPREDEIDEQDPKSRHVIARDADGRAIGTGRLTPAHAIGRVAVLVDWRGRGVGQAIMRVLLEQARALGYPAVELHSQAHAIPFYAALGFHAEGEPFIECGIPHQAMRLDLEAGAPREQRPLAPVPEARLLVVEDREQALTAVAELLADAKYELAIYTRDLDAALFDVAASLDAIKRVAMSGRHARIRILVQDPRKAVLDGHRLVALAQRLPSTIAIRTPVEEQDLQYPAAFLLNDRRGYLFRPLGNRLEGEGSTYAPGRHAQLVALFDQIWERSVPGEDLRVLAI</sequence>
<dbReference type="SUPFAM" id="SSF55729">
    <property type="entry name" value="Acyl-CoA N-acyltransferases (Nat)"/>
    <property type="match status" value="1"/>
</dbReference>
<dbReference type="AlphaFoldDB" id="A0A4R2IBG8"/>
<keyword evidence="2 4" id="KW-0012">Acyltransferase</keyword>
<organism evidence="4 5">
    <name type="scientific">Dokdonella fugitiva</name>
    <dbReference type="NCBI Taxonomy" id="328517"/>
    <lineage>
        <taxon>Bacteria</taxon>
        <taxon>Pseudomonadati</taxon>
        <taxon>Pseudomonadota</taxon>
        <taxon>Gammaproteobacteria</taxon>
        <taxon>Lysobacterales</taxon>
        <taxon>Rhodanobacteraceae</taxon>
        <taxon>Dokdonella</taxon>
    </lineage>
</organism>
<dbReference type="GO" id="GO:0016747">
    <property type="term" value="F:acyltransferase activity, transferring groups other than amino-acyl groups"/>
    <property type="evidence" value="ECO:0007669"/>
    <property type="project" value="InterPro"/>
</dbReference>
<dbReference type="RefSeq" id="WP_131994576.1">
    <property type="nucleotide sequence ID" value="NZ_SLWQ01000002.1"/>
</dbReference>
<evidence type="ECO:0000313" key="4">
    <source>
        <dbReference type="EMBL" id="TCO41851.1"/>
    </source>
</evidence>
<proteinExistence type="predicted"/>
<dbReference type="CDD" id="cd04301">
    <property type="entry name" value="NAT_SF"/>
    <property type="match status" value="1"/>
</dbReference>
<dbReference type="InterPro" id="IPR050832">
    <property type="entry name" value="Bact_Acetyltransf"/>
</dbReference>
<dbReference type="InterPro" id="IPR057691">
    <property type="entry name" value="DUF7931"/>
</dbReference>
<protein>
    <submittedName>
        <fullName evidence="4">Putative GNAT family N-acyltransferase</fullName>
    </submittedName>
</protein>
<comment type="caution">
    <text evidence="4">The sequence shown here is derived from an EMBL/GenBank/DDBJ whole genome shotgun (WGS) entry which is preliminary data.</text>
</comment>
<keyword evidence="5" id="KW-1185">Reference proteome</keyword>
<evidence type="ECO:0000256" key="2">
    <source>
        <dbReference type="ARBA" id="ARBA00023315"/>
    </source>
</evidence>
<dbReference type="PANTHER" id="PTHR43877">
    <property type="entry name" value="AMINOALKYLPHOSPHONATE N-ACETYLTRANSFERASE-RELATED-RELATED"/>
    <property type="match status" value="1"/>
</dbReference>
<keyword evidence="1 4" id="KW-0808">Transferase</keyword>
<dbReference type="PANTHER" id="PTHR43877:SF1">
    <property type="entry name" value="ACETYLTRANSFERASE"/>
    <property type="match status" value="1"/>
</dbReference>
<name>A0A4R2IBG8_9GAMM</name>
<gene>
    <name evidence="4" type="ORF">EV148_102202</name>
</gene>
<dbReference type="Proteomes" id="UP000294862">
    <property type="component" value="Unassembled WGS sequence"/>
</dbReference>
<dbReference type="InterPro" id="IPR000182">
    <property type="entry name" value="GNAT_dom"/>
</dbReference>